<dbReference type="UniPathway" id="UPA00904">
    <property type="reaction ID" value="UER00871"/>
</dbReference>
<dbReference type="EMBL" id="RYYU01000001">
    <property type="protein sequence ID" value="RUL59998.1"/>
    <property type="molecule type" value="Genomic_DNA"/>
</dbReference>
<dbReference type="RefSeq" id="WP_126679093.1">
    <property type="nucleotide sequence ID" value="NZ_JBQMXP010000009.1"/>
</dbReference>
<reference evidence="7 8" key="1">
    <citation type="submission" date="2018-12" db="EMBL/GenBank/DDBJ databases">
        <title>Genome sequencing of Prevotella sp. KCOM 3155 (= JS262).</title>
        <authorList>
            <person name="Kook J.-K."/>
            <person name="Park S.-N."/>
            <person name="Lim Y.K."/>
        </authorList>
    </citation>
    <scope>NUCLEOTIDE SEQUENCE [LARGE SCALE GENOMIC DNA]</scope>
    <source>
        <strain evidence="7 8">KCOM 3155</strain>
    </source>
</reference>
<dbReference type="GO" id="GO:0005829">
    <property type="term" value="C:cytosol"/>
    <property type="evidence" value="ECO:0007669"/>
    <property type="project" value="TreeGrafter"/>
</dbReference>
<sequence length="231" mass="25484">MRIGIIVAMEKELRQLRGLLEGERVEKKGQREFYLGTIGSNEIIMEQCGIGKVNSAVGAAEMIDKFAPELVVSTGVAGGASTDLNITEVVVARECVYHDAYCGKDCEFGQLMGMPERYLSPTELIDKALSLNDLKIGLPQIHAGLTVSGDWFVDSKEKMSSILDRFPEAMAVDMESCSIAQTCHIYGVPFISFRIISDIPLKDVDAAMYFNFWERLAKGSFGVTKAFLEHI</sequence>
<accession>A0A432LMB6</accession>
<protein>
    <recommendedName>
        <fullName evidence="2">adenosylhomocysteine nucleosidase</fullName>
        <ecNumber evidence="2">3.2.2.9</ecNumber>
    </recommendedName>
</protein>
<evidence type="ECO:0000256" key="5">
    <source>
        <dbReference type="ARBA" id="ARBA00023167"/>
    </source>
</evidence>
<dbReference type="InterPro" id="IPR000845">
    <property type="entry name" value="Nucleoside_phosphorylase_d"/>
</dbReference>
<dbReference type="NCBIfam" id="NF004079">
    <property type="entry name" value="PRK05584.1"/>
    <property type="match status" value="1"/>
</dbReference>
<dbReference type="NCBIfam" id="TIGR01704">
    <property type="entry name" value="MTA_SAH-Nsdase"/>
    <property type="match status" value="1"/>
</dbReference>
<dbReference type="GO" id="GO:0009164">
    <property type="term" value="P:nucleoside catabolic process"/>
    <property type="evidence" value="ECO:0007669"/>
    <property type="project" value="InterPro"/>
</dbReference>
<comment type="caution">
    <text evidence="7">The sequence shown here is derived from an EMBL/GenBank/DDBJ whole genome shotgun (WGS) entry which is preliminary data.</text>
</comment>
<dbReference type="EC" id="3.2.2.9" evidence="2"/>
<organism evidence="7 8">
    <name type="scientific">Prevotella koreensis</name>
    <dbReference type="NCBI Taxonomy" id="2490854"/>
    <lineage>
        <taxon>Bacteria</taxon>
        <taxon>Pseudomonadati</taxon>
        <taxon>Bacteroidota</taxon>
        <taxon>Bacteroidia</taxon>
        <taxon>Bacteroidales</taxon>
        <taxon>Prevotellaceae</taxon>
        <taxon>Prevotella</taxon>
    </lineage>
</organism>
<dbReference type="OrthoDB" id="9792278at2"/>
<evidence type="ECO:0000256" key="3">
    <source>
        <dbReference type="ARBA" id="ARBA00022605"/>
    </source>
</evidence>
<keyword evidence="4 7" id="KW-0378">Hydrolase</keyword>
<gene>
    <name evidence="7" type="ORF">EHV08_09730</name>
</gene>
<dbReference type="Pfam" id="PF01048">
    <property type="entry name" value="PNP_UDP_1"/>
    <property type="match status" value="1"/>
</dbReference>
<dbReference type="GO" id="GO:0019284">
    <property type="term" value="P:L-methionine salvage from S-adenosylmethionine"/>
    <property type="evidence" value="ECO:0007669"/>
    <property type="project" value="TreeGrafter"/>
</dbReference>
<dbReference type="Gene3D" id="3.40.50.1580">
    <property type="entry name" value="Nucleoside phosphorylase domain"/>
    <property type="match status" value="1"/>
</dbReference>
<dbReference type="GO" id="GO:0019509">
    <property type="term" value="P:L-methionine salvage from methylthioadenosine"/>
    <property type="evidence" value="ECO:0007669"/>
    <property type="project" value="UniProtKB-UniPathway"/>
</dbReference>
<evidence type="ECO:0000256" key="2">
    <source>
        <dbReference type="ARBA" id="ARBA00011974"/>
    </source>
</evidence>
<dbReference type="InterPro" id="IPR010049">
    <property type="entry name" value="MTA_SAH_Nsdase"/>
</dbReference>
<proteinExistence type="predicted"/>
<comment type="pathway">
    <text evidence="1">Amino-acid biosynthesis; L-methionine biosynthesis via salvage pathway; S-methyl-5-thio-alpha-D-ribose 1-phosphate from S-methyl-5'-thioadenosine (hydrolase route): step 1/2.</text>
</comment>
<evidence type="ECO:0000313" key="8">
    <source>
        <dbReference type="Proteomes" id="UP000278983"/>
    </source>
</evidence>
<dbReference type="SUPFAM" id="SSF53167">
    <property type="entry name" value="Purine and uridine phosphorylases"/>
    <property type="match status" value="1"/>
</dbReference>
<dbReference type="Proteomes" id="UP000278983">
    <property type="component" value="Unassembled WGS sequence"/>
</dbReference>
<dbReference type="PANTHER" id="PTHR46832:SF1">
    <property type="entry name" value="5'-METHYLTHIOADENOSINE_S-ADENOSYLHOMOCYSTEINE NUCLEOSIDASE"/>
    <property type="match status" value="1"/>
</dbReference>
<keyword evidence="5" id="KW-0486">Methionine biosynthesis</keyword>
<dbReference type="AlphaFoldDB" id="A0A432LMB6"/>
<keyword evidence="7" id="KW-0326">Glycosidase</keyword>
<keyword evidence="8" id="KW-1185">Reference proteome</keyword>
<evidence type="ECO:0000313" key="7">
    <source>
        <dbReference type="EMBL" id="RUL59998.1"/>
    </source>
</evidence>
<keyword evidence="3" id="KW-0028">Amino-acid biosynthesis</keyword>
<dbReference type="PANTHER" id="PTHR46832">
    <property type="entry name" value="5'-METHYLTHIOADENOSINE/S-ADENOSYLHOMOCYSTEINE NUCLEOSIDASE"/>
    <property type="match status" value="1"/>
</dbReference>
<dbReference type="CDD" id="cd09008">
    <property type="entry name" value="MTAN"/>
    <property type="match status" value="1"/>
</dbReference>
<dbReference type="GO" id="GO:0008782">
    <property type="term" value="F:adenosylhomocysteine nucleosidase activity"/>
    <property type="evidence" value="ECO:0007669"/>
    <property type="project" value="UniProtKB-EC"/>
</dbReference>
<dbReference type="GO" id="GO:0008930">
    <property type="term" value="F:methylthioadenosine nucleosidase activity"/>
    <property type="evidence" value="ECO:0007669"/>
    <property type="project" value="InterPro"/>
</dbReference>
<name>A0A432LMB6_9BACT</name>
<evidence type="ECO:0000256" key="1">
    <source>
        <dbReference type="ARBA" id="ARBA00004945"/>
    </source>
</evidence>
<feature type="domain" description="Nucleoside phosphorylase" evidence="6">
    <location>
        <begin position="2"/>
        <end position="228"/>
    </location>
</feature>
<dbReference type="InterPro" id="IPR035994">
    <property type="entry name" value="Nucleoside_phosphorylase_sf"/>
</dbReference>
<evidence type="ECO:0000259" key="6">
    <source>
        <dbReference type="Pfam" id="PF01048"/>
    </source>
</evidence>
<evidence type="ECO:0000256" key="4">
    <source>
        <dbReference type="ARBA" id="ARBA00022801"/>
    </source>
</evidence>